<evidence type="ECO:0000313" key="1">
    <source>
        <dbReference type="EMBL" id="EKC99316.1"/>
    </source>
</evidence>
<dbReference type="InParanoid" id="K1VJG2"/>
<protein>
    <submittedName>
        <fullName evidence="1">Uncharacterized protein</fullName>
    </submittedName>
</protein>
<gene>
    <name evidence="1" type="ORF">A1Q2_06253</name>
</gene>
<comment type="caution">
    <text evidence="1">The sequence shown here is derived from an EMBL/GenBank/DDBJ whole genome shotgun (WGS) entry which is preliminary data.</text>
</comment>
<reference evidence="1 2" key="1">
    <citation type="journal article" date="2012" name="Eukaryot. Cell">
        <title>Genome sequence of the Trichosporon asahii environmental strain CBS 8904.</title>
        <authorList>
            <person name="Yang R.Y."/>
            <person name="Li H.T."/>
            <person name="Zhu H."/>
            <person name="Zhou G.P."/>
            <person name="Wang M."/>
            <person name="Wang L."/>
        </authorList>
    </citation>
    <scope>NUCLEOTIDE SEQUENCE [LARGE SCALE GENOMIC DNA]</scope>
    <source>
        <strain evidence="1 2">CBS 8904</strain>
    </source>
</reference>
<dbReference type="AlphaFoldDB" id="K1VJG2"/>
<proteinExistence type="predicted"/>
<dbReference type="HOGENOM" id="CLU_1215534_0_0_1"/>
<dbReference type="Proteomes" id="UP000006757">
    <property type="component" value="Unassembled WGS sequence"/>
</dbReference>
<dbReference type="EMBL" id="AMBO01000372">
    <property type="protein sequence ID" value="EKC99316.1"/>
    <property type="molecule type" value="Genomic_DNA"/>
</dbReference>
<dbReference type="OrthoDB" id="2574774at2759"/>
<name>K1VJG2_TRIAC</name>
<keyword evidence="2" id="KW-1185">Reference proteome</keyword>
<accession>K1VJG2</accession>
<sequence length="235" mass="26347">MLSLPPPSVTGQEKGFRLTDSHFEDSATVKLFLDVMSATRNYNVFASLSELYSDSARQLGKLVHFMDKYNSENGIELLRLSCTAAVLHGYCPPSQLFVFASVINDLTLCFRIIEKFPGWTWTNPDRSRVLQPQPHGASEAPSIFLTSHAGFDLSCGMPYQYQWAMTRASLYYDPSKEYEKFAHKFVDIVQIIFDENTQYPVYGGTFPAIVATPNLEGYTKPRASDASTPTLTVVI</sequence>
<evidence type="ECO:0000313" key="2">
    <source>
        <dbReference type="Proteomes" id="UP000006757"/>
    </source>
</evidence>
<organism evidence="1 2">
    <name type="scientific">Trichosporon asahii var. asahii (strain CBS 8904)</name>
    <name type="common">Yeast</name>
    <dbReference type="NCBI Taxonomy" id="1220162"/>
    <lineage>
        <taxon>Eukaryota</taxon>
        <taxon>Fungi</taxon>
        <taxon>Dikarya</taxon>
        <taxon>Basidiomycota</taxon>
        <taxon>Agaricomycotina</taxon>
        <taxon>Tremellomycetes</taxon>
        <taxon>Trichosporonales</taxon>
        <taxon>Trichosporonaceae</taxon>
        <taxon>Trichosporon</taxon>
    </lineage>
</organism>